<evidence type="ECO:0000313" key="1">
    <source>
        <dbReference type="EMBL" id="MBA5244860.1"/>
    </source>
</evidence>
<accession>A0A7W2EBV2</accession>
<dbReference type="RefSeq" id="WP_181889413.1">
    <property type="nucleotide sequence ID" value="NZ_CP170998.1"/>
</dbReference>
<organism evidence="1 2">
    <name type="scientific">Corynebacterium haemomassiliense</name>
    <dbReference type="NCBI Taxonomy" id="2754726"/>
    <lineage>
        <taxon>Bacteria</taxon>
        <taxon>Bacillati</taxon>
        <taxon>Actinomycetota</taxon>
        <taxon>Actinomycetes</taxon>
        <taxon>Mycobacteriales</taxon>
        <taxon>Corynebacteriaceae</taxon>
        <taxon>Corynebacterium</taxon>
    </lineage>
</organism>
<protein>
    <submittedName>
        <fullName evidence="1">Uncharacterized protein</fullName>
    </submittedName>
</protein>
<dbReference type="Proteomes" id="UP000523682">
    <property type="component" value="Unassembled WGS sequence"/>
</dbReference>
<gene>
    <name evidence="1" type="ORF">H0193_08570</name>
</gene>
<dbReference type="AlphaFoldDB" id="A0A7W2EBV2"/>
<sequence>MGLYNGMNITFGHAIMRDPLPGMPTHPVNQHFSVPTDMLIPGPIATAAAFSHPRRVVYRVPASCRAAAHALSHPGTTLSGFGALALYGLPTLVDTCDTVLINPKVGRKVLGTSTRPGMVRGSPKPQDVWRVFFNGEVVQLATPPLATIQALKAIRRGEAVWEVETVEDDPVFVRAVQLVDGVRRFLAISPESLILAGHKLIDDRWLASVISTSSALADSPKETEMRLILKRLADKHGLTFREQLPVRRGNRLVTTLDAVLLEPRYGFMYDGIHHWTKQQRVKDAEINIELQLLQIRPLRFATGTLCSIPAVTEDLLRRDGFI</sequence>
<dbReference type="EMBL" id="JACDTZ010000001">
    <property type="protein sequence ID" value="MBA5244860.1"/>
    <property type="molecule type" value="Genomic_DNA"/>
</dbReference>
<comment type="caution">
    <text evidence="1">The sequence shown here is derived from an EMBL/GenBank/DDBJ whole genome shotgun (WGS) entry which is preliminary data.</text>
</comment>
<proteinExistence type="predicted"/>
<name>A0A7W2EBV2_9CORY</name>
<reference evidence="1 2" key="1">
    <citation type="submission" date="2020-07" db="EMBL/GenBank/DDBJ databases">
        <title>Draft genome and description of Corynebacterium haemomassiliense strain Marseile-Q3615 sp. nov.</title>
        <authorList>
            <person name="Boxberger M."/>
            <person name="La Scola B."/>
        </authorList>
    </citation>
    <scope>NUCLEOTIDE SEQUENCE [LARGE SCALE GENOMIC DNA]</scope>
    <source>
        <strain evidence="1 2">Marseille-Q3615</strain>
    </source>
</reference>
<evidence type="ECO:0000313" key="2">
    <source>
        <dbReference type="Proteomes" id="UP000523682"/>
    </source>
</evidence>
<keyword evidence="2" id="KW-1185">Reference proteome</keyword>